<dbReference type="Pfam" id="PF00254">
    <property type="entry name" value="FKBP_C"/>
    <property type="match status" value="1"/>
</dbReference>
<evidence type="ECO:0000256" key="4">
    <source>
        <dbReference type="ARBA" id="ARBA00022490"/>
    </source>
</evidence>
<dbReference type="PROSITE" id="PS51257">
    <property type="entry name" value="PROKAR_LIPOPROTEIN"/>
    <property type="match status" value="1"/>
</dbReference>
<dbReference type="EC" id="5.2.1.8" evidence="9"/>
<evidence type="ECO:0000256" key="1">
    <source>
        <dbReference type="ARBA" id="ARBA00000971"/>
    </source>
</evidence>
<comment type="similarity">
    <text evidence="3 9">Belongs to the FKBP-type PPIase family.</text>
</comment>
<evidence type="ECO:0000256" key="2">
    <source>
        <dbReference type="ARBA" id="ARBA00004496"/>
    </source>
</evidence>
<evidence type="ECO:0000313" key="11">
    <source>
        <dbReference type="EMBL" id="WMW24656.1"/>
    </source>
</evidence>
<evidence type="ECO:0000259" key="10">
    <source>
        <dbReference type="PROSITE" id="PS50059"/>
    </source>
</evidence>
<keyword evidence="5 8" id="KW-0697">Rotamase</keyword>
<keyword evidence="6" id="KW-0143">Chaperone</keyword>
<evidence type="ECO:0000256" key="6">
    <source>
        <dbReference type="ARBA" id="ARBA00023186"/>
    </source>
</evidence>
<name>A0AA51YIL5_9EURY</name>
<dbReference type="InterPro" id="IPR046357">
    <property type="entry name" value="PPIase_dom_sf"/>
</dbReference>
<dbReference type="KEGG" id="mseb:RE474_11285"/>
<dbReference type="InterPro" id="IPR001179">
    <property type="entry name" value="PPIase_FKBP_dom"/>
</dbReference>
<sequence length="184" mass="20112">MKKIFFFLLLTCMLLVSGCTESGNSDNSRVVQIGDNVSVNYTGMLENGTVFDTSIADVAQMNGIYNSAREYKPLSFVAGYGQMIEGFDNAVIGMKVGENKTVTIPPDEAYGEVRDDRFIAYKVEDFEAANMTPVVGETIYVQGYPGLIVDINETNVTVDFNSRLAGKTLVFDIELVSINNPEAA</sequence>
<dbReference type="GO" id="GO:0005737">
    <property type="term" value="C:cytoplasm"/>
    <property type="evidence" value="ECO:0007669"/>
    <property type="project" value="UniProtKB-SubCell"/>
</dbReference>
<dbReference type="PROSITE" id="PS50059">
    <property type="entry name" value="FKBP_PPIASE"/>
    <property type="match status" value="1"/>
</dbReference>
<evidence type="ECO:0000256" key="5">
    <source>
        <dbReference type="ARBA" id="ARBA00023110"/>
    </source>
</evidence>
<keyword evidence="4" id="KW-0963">Cytoplasm</keyword>
<evidence type="ECO:0000313" key="12">
    <source>
        <dbReference type="Proteomes" id="UP001182908"/>
    </source>
</evidence>
<evidence type="ECO:0000256" key="3">
    <source>
        <dbReference type="ARBA" id="ARBA00006577"/>
    </source>
</evidence>
<dbReference type="GO" id="GO:0003755">
    <property type="term" value="F:peptidyl-prolyl cis-trans isomerase activity"/>
    <property type="evidence" value="ECO:0007669"/>
    <property type="project" value="UniProtKB-UniRule"/>
</dbReference>
<comment type="subcellular location">
    <subcellularLocation>
        <location evidence="2">Cytoplasm</location>
    </subcellularLocation>
</comment>
<dbReference type="AlphaFoldDB" id="A0AA51YIL5"/>
<dbReference type="Gene3D" id="3.10.50.40">
    <property type="match status" value="1"/>
</dbReference>
<dbReference type="RefSeq" id="WP_309310465.1">
    <property type="nucleotide sequence ID" value="NZ_CP133592.1"/>
</dbReference>
<keyword evidence="7 8" id="KW-0413">Isomerase</keyword>
<dbReference type="EMBL" id="CP133592">
    <property type="protein sequence ID" value="WMW24656.1"/>
    <property type="molecule type" value="Genomic_DNA"/>
</dbReference>
<proteinExistence type="inferred from homology"/>
<protein>
    <recommendedName>
        <fullName evidence="9">Peptidyl-prolyl cis-trans isomerase</fullName>
        <ecNumber evidence="9">5.2.1.8</ecNumber>
    </recommendedName>
</protein>
<accession>A0AA51YIL5</accession>
<dbReference type="PANTHER" id="PTHR47861">
    <property type="entry name" value="FKBP-TYPE PEPTIDYL-PROLYL CIS-TRANS ISOMERASE SLYD"/>
    <property type="match status" value="1"/>
</dbReference>
<dbReference type="PANTHER" id="PTHR47861:SF3">
    <property type="entry name" value="FKBP-TYPE PEPTIDYL-PROLYL CIS-TRANS ISOMERASE SLYD"/>
    <property type="match status" value="1"/>
</dbReference>
<organism evidence="11 12">
    <name type="scientific">Methanolobus sediminis</name>
    <dbReference type="NCBI Taxonomy" id="3072978"/>
    <lineage>
        <taxon>Archaea</taxon>
        <taxon>Methanobacteriati</taxon>
        <taxon>Methanobacteriota</taxon>
        <taxon>Stenosarchaea group</taxon>
        <taxon>Methanomicrobia</taxon>
        <taxon>Methanosarcinales</taxon>
        <taxon>Methanosarcinaceae</taxon>
        <taxon>Methanolobus</taxon>
    </lineage>
</organism>
<evidence type="ECO:0000256" key="8">
    <source>
        <dbReference type="PROSITE-ProRule" id="PRU00277"/>
    </source>
</evidence>
<evidence type="ECO:0000256" key="7">
    <source>
        <dbReference type="ARBA" id="ARBA00023235"/>
    </source>
</evidence>
<keyword evidence="12" id="KW-1185">Reference proteome</keyword>
<dbReference type="SUPFAM" id="SSF54534">
    <property type="entry name" value="FKBP-like"/>
    <property type="match status" value="1"/>
</dbReference>
<dbReference type="GeneID" id="84233308"/>
<reference evidence="11 12" key="1">
    <citation type="submission" date="2023-08" db="EMBL/GenBank/DDBJ databases">
        <title>Methanolobus mangrovi sp. nov. and Methanolobus sediminis sp. nov, two novel methylotrophic methanogens isolated from mangrove sediments in China.</title>
        <authorList>
            <person name="Zhou J."/>
        </authorList>
    </citation>
    <scope>NUCLEOTIDE SEQUENCE [LARGE SCALE GENOMIC DNA]</scope>
    <source>
        <strain evidence="11 12">FTZ6</strain>
    </source>
</reference>
<dbReference type="Proteomes" id="UP001182908">
    <property type="component" value="Chromosome"/>
</dbReference>
<gene>
    <name evidence="11" type="ORF">RE474_11285</name>
</gene>
<evidence type="ECO:0000256" key="9">
    <source>
        <dbReference type="RuleBase" id="RU003915"/>
    </source>
</evidence>
<dbReference type="GO" id="GO:0042026">
    <property type="term" value="P:protein refolding"/>
    <property type="evidence" value="ECO:0007669"/>
    <property type="project" value="UniProtKB-ARBA"/>
</dbReference>
<comment type="catalytic activity">
    <reaction evidence="1 8 9">
        <text>[protein]-peptidylproline (omega=180) = [protein]-peptidylproline (omega=0)</text>
        <dbReference type="Rhea" id="RHEA:16237"/>
        <dbReference type="Rhea" id="RHEA-COMP:10747"/>
        <dbReference type="Rhea" id="RHEA-COMP:10748"/>
        <dbReference type="ChEBI" id="CHEBI:83833"/>
        <dbReference type="ChEBI" id="CHEBI:83834"/>
        <dbReference type="EC" id="5.2.1.8"/>
    </reaction>
</comment>
<feature type="domain" description="PPIase FKBP-type" evidence="10">
    <location>
        <begin position="34"/>
        <end position="179"/>
    </location>
</feature>